<feature type="coiled-coil region" evidence="5">
    <location>
        <begin position="51"/>
        <end position="113"/>
    </location>
</feature>
<keyword evidence="4" id="KW-0287">Flowering</keyword>
<protein>
    <recommendedName>
        <fullName evidence="8">FRIGIDA-like protein</fullName>
    </recommendedName>
</protein>
<sequence>MEQLSYTFRRAQVKKGSPPDAILDMVHEWKDMGENLFKTLVGCVSDVESREKNLSLVGESLEKRLKDLEEREREFESRKKGLALKERGLSPYREDFEKELELREEKLDEQLKLVHEHIESLEVAQSEVARLRLMESEKLKEIEKREGEVDFIRGSLEKRLKDIERREKEFDSFQHGKLRQLVLKEELLSRKREQFDKEIKLVNEKFGKVEKLGSGLIKRLELAPNLLEGMKLMLDERCKEIESWAAAAHKSLKAILSEGDLMEESLESRFKEFEKMEREFNSLQEDKMQKLGSAERELSIMRKEILKEIKLRDEKLTEQQELGHKLLECFEGIIAKKFKEIGAQEVTLNVARETLDASAKDSDLSRESMNIRLQELKKREEEFRLYQEQKMRELMMEEEKLTLISEEFIQEFKFREEKFDKQEKLVRGLLERLELAEDNVKNMIAMVSDRFKEISLKEIELNRIRNSVEGKMDELELRKAKKSGEQERGIKAKEDRLISMENEIVGKEKELELKEVSLGSLRKELECKDKHLEELDSREKNLNSTQESNQTCFKEYLASNKLYKPERYLNHAGYLAEKDQQSVCKESELNSKQIGFHFKEHELKHPRLTDALDAQLRTEPEGSVDLNHAVDAKSLEIVINNTGKDWELIGDEIFKLLLHSSDPAKLVLDAVEGLYIPHLGEGVMDLNMRRACLMLDQLTKTSPKIQPCVREAAIKLATEWKSKMRTVAENPFEVSGFLQFVAAYNLSSCFPKDELLSFVKTAVQHKQTPELCRILGLTEDMHGLIQNLINEKQYLLASTYICECELENVFPQAAVLDYYVKHSKMLAKAIRKREHDSAEAQDKAIDSEIKDLRFAIEHIAKYGLEYEYSLDTLTLRINQLEKDREGLKTRRLSSSSNPRKQETNKRPAHANKSKAEQRQHEATREAHRAPKVQVPEQGSEEGSYLAWKSRHWQSKTRKRHATGPFIFHEPCSQQDQTMIHLSSAQKRLRTNILPHEGRSHLQGCHLSPPSEH</sequence>
<dbReference type="AlphaFoldDB" id="A0AAW2W2H6"/>
<feature type="region of interest" description="Disordered" evidence="6">
    <location>
        <begin position="884"/>
        <end position="943"/>
    </location>
</feature>
<evidence type="ECO:0000256" key="3">
    <source>
        <dbReference type="ARBA" id="ARBA00022782"/>
    </source>
</evidence>
<dbReference type="PANTHER" id="PTHR31791">
    <property type="entry name" value="FRIGIDA-LIKE PROTEIN 3-RELATED"/>
    <property type="match status" value="1"/>
</dbReference>
<reference evidence="7" key="1">
    <citation type="submission" date="2020-06" db="EMBL/GenBank/DDBJ databases">
        <authorList>
            <person name="Li T."/>
            <person name="Hu X."/>
            <person name="Zhang T."/>
            <person name="Song X."/>
            <person name="Zhang H."/>
            <person name="Dai N."/>
            <person name="Sheng W."/>
            <person name="Hou X."/>
            <person name="Wei L."/>
        </authorList>
    </citation>
    <scope>NUCLEOTIDE SEQUENCE</scope>
    <source>
        <strain evidence="7">G02</strain>
        <tissue evidence="7">Leaf</tissue>
    </source>
</reference>
<evidence type="ECO:0000256" key="4">
    <source>
        <dbReference type="ARBA" id="ARBA00023089"/>
    </source>
</evidence>
<proteinExistence type="inferred from homology"/>
<dbReference type="Pfam" id="PF07899">
    <property type="entry name" value="Frigida"/>
    <property type="match status" value="1"/>
</dbReference>
<dbReference type="PANTHER" id="PTHR31791:SF47">
    <property type="entry name" value="INACTIVE FRIGIDA-LIKE PROTEIN 2"/>
    <property type="match status" value="1"/>
</dbReference>
<dbReference type="GO" id="GO:0030154">
    <property type="term" value="P:cell differentiation"/>
    <property type="evidence" value="ECO:0007669"/>
    <property type="project" value="UniProtKB-KW"/>
</dbReference>
<evidence type="ECO:0000313" key="7">
    <source>
        <dbReference type="EMBL" id="KAL0435593.1"/>
    </source>
</evidence>
<dbReference type="GO" id="GO:0009908">
    <property type="term" value="P:flower development"/>
    <property type="evidence" value="ECO:0007669"/>
    <property type="project" value="UniProtKB-KW"/>
</dbReference>
<comment type="similarity">
    <text evidence="1">Belongs to the Frigida family.</text>
</comment>
<evidence type="ECO:0000256" key="5">
    <source>
        <dbReference type="SAM" id="Coils"/>
    </source>
</evidence>
<gene>
    <name evidence="7" type="ORF">Sradi_0267200</name>
</gene>
<organism evidence="7">
    <name type="scientific">Sesamum radiatum</name>
    <name type="common">Black benniseed</name>
    <dbReference type="NCBI Taxonomy" id="300843"/>
    <lineage>
        <taxon>Eukaryota</taxon>
        <taxon>Viridiplantae</taxon>
        <taxon>Streptophyta</taxon>
        <taxon>Embryophyta</taxon>
        <taxon>Tracheophyta</taxon>
        <taxon>Spermatophyta</taxon>
        <taxon>Magnoliopsida</taxon>
        <taxon>eudicotyledons</taxon>
        <taxon>Gunneridae</taxon>
        <taxon>Pentapetalae</taxon>
        <taxon>asterids</taxon>
        <taxon>lamiids</taxon>
        <taxon>Lamiales</taxon>
        <taxon>Pedaliaceae</taxon>
        <taxon>Sesamum</taxon>
    </lineage>
</organism>
<evidence type="ECO:0000256" key="1">
    <source>
        <dbReference type="ARBA" id="ARBA00008956"/>
    </source>
</evidence>
<feature type="coiled-coil region" evidence="5">
    <location>
        <begin position="419"/>
        <end position="446"/>
    </location>
</feature>
<keyword evidence="5" id="KW-0175">Coiled coil</keyword>
<feature type="compositionally biased region" description="Basic and acidic residues" evidence="6">
    <location>
        <begin position="913"/>
        <end position="928"/>
    </location>
</feature>
<evidence type="ECO:0000256" key="6">
    <source>
        <dbReference type="SAM" id="MobiDB-lite"/>
    </source>
</evidence>
<keyword evidence="2" id="KW-0217">Developmental protein</keyword>
<feature type="coiled-coil region" evidence="5">
    <location>
        <begin position="490"/>
        <end position="548"/>
    </location>
</feature>
<reference evidence="7" key="2">
    <citation type="journal article" date="2024" name="Plant">
        <title>Genomic evolution and insights into agronomic trait innovations of Sesamum species.</title>
        <authorList>
            <person name="Miao H."/>
            <person name="Wang L."/>
            <person name="Qu L."/>
            <person name="Liu H."/>
            <person name="Sun Y."/>
            <person name="Le M."/>
            <person name="Wang Q."/>
            <person name="Wei S."/>
            <person name="Zheng Y."/>
            <person name="Lin W."/>
            <person name="Duan Y."/>
            <person name="Cao H."/>
            <person name="Xiong S."/>
            <person name="Wang X."/>
            <person name="Wei L."/>
            <person name="Li C."/>
            <person name="Ma Q."/>
            <person name="Ju M."/>
            <person name="Zhao R."/>
            <person name="Li G."/>
            <person name="Mu C."/>
            <person name="Tian Q."/>
            <person name="Mei H."/>
            <person name="Zhang T."/>
            <person name="Gao T."/>
            <person name="Zhang H."/>
        </authorList>
    </citation>
    <scope>NUCLEOTIDE SEQUENCE</scope>
    <source>
        <strain evidence="7">G02</strain>
    </source>
</reference>
<comment type="caution">
    <text evidence="7">The sequence shown here is derived from an EMBL/GenBank/DDBJ whole genome shotgun (WGS) entry which is preliminary data.</text>
</comment>
<dbReference type="InterPro" id="IPR012474">
    <property type="entry name" value="Frigida"/>
</dbReference>
<evidence type="ECO:0000256" key="2">
    <source>
        <dbReference type="ARBA" id="ARBA00022473"/>
    </source>
</evidence>
<keyword evidence="3" id="KW-0221">Differentiation</keyword>
<accession>A0AAW2W2H6</accession>
<name>A0AAW2W2H6_SESRA</name>
<evidence type="ECO:0008006" key="8">
    <source>
        <dbReference type="Google" id="ProtNLM"/>
    </source>
</evidence>
<dbReference type="EMBL" id="JACGWJ010000002">
    <property type="protein sequence ID" value="KAL0435593.1"/>
    <property type="molecule type" value="Genomic_DNA"/>
</dbReference>